<dbReference type="InterPro" id="IPR003331">
    <property type="entry name" value="UDP_GlcNAc_Epimerase_2_dom"/>
</dbReference>
<reference evidence="3" key="1">
    <citation type="submission" date="2024-05" db="EMBL/GenBank/DDBJ databases">
        <title>Isolation and characterization of Sporomusa carbonis sp. nov., a carboxydotrophic hydrogenogen in the genus of Sporomusa isolated from a charcoal burning pile.</title>
        <authorList>
            <person name="Boeer T."/>
            <person name="Rosenbaum F."/>
            <person name="Eysell L."/>
            <person name="Mueller V."/>
            <person name="Daniel R."/>
            <person name="Poehlein A."/>
        </authorList>
    </citation>
    <scope>NUCLEOTIDE SEQUENCE [LARGE SCALE GENOMIC DNA]</scope>
    <source>
        <strain evidence="3">DSM 10669</strain>
    </source>
</reference>
<dbReference type="PANTHER" id="PTHR43174:SF1">
    <property type="entry name" value="UDP-N-ACETYLGLUCOSAMINE 2-EPIMERASE"/>
    <property type="match status" value="1"/>
</dbReference>
<proteinExistence type="inferred from homology"/>
<protein>
    <submittedName>
        <fullName evidence="3">UDP-2,3-diacetamido-2,3-dideoxy-D-glucuronate 2-epimerase</fullName>
        <ecNumber evidence="3">5.1.3.23</ecNumber>
    </submittedName>
</protein>
<keyword evidence="4" id="KW-1185">Reference proteome</keyword>
<evidence type="ECO:0000313" key="4">
    <source>
        <dbReference type="Proteomes" id="UP000216752"/>
    </source>
</evidence>
<evidence type="ECO:0000313" key="3">
    <source>
        <dbReference type="EMBL" id="XFO68004.1"/>
    </source>
</evidence>
<comment type="similarity">
    <text evidence="1">Belongs to the UDP-N-acetylglucosamine 2-epimerase family.</text>
</comment>
<gene>
    <name evidence="3" type="primary">wbpI_1</name>
    <name evidence="3" type="ORF">SPSIL_042240</name>
</gene>
<dbReference type="NCBIfam" id="TIGR00236">
    <property type="entry name" value="wecB"/>
    <property type="match status" value="1"/>
</dbReference>
<feature type="domain" description="UDP-N-acetylglucosamine 2-epimerase" evidence="2">
    <location>
        <begin position="24"/>
        <end position="355"/>
    </location>
</feature>
<dbReference type="Pfam" id="PF02350">
    <property type="entry name" value="Epimerase_2"/>
    <property type="match status" value="1"/>
</dbReference>
<dbReference type="RefSeq" id="WP_094603814.1">
    <property type="nucleotide sequence ID" value="NZ_CP155573.1"/>
</dbReference>
<evidence type="ECO:0000259" key="2">
    <source>
        <dbReference type="Pfam" id="PF02350"/>
    </source>
</evidence>
<sequence length="360" mass="40497">MKIITILGARPQFIKAAIVSKKLRQNHQEIIVHTGQHYDYQMSALFFEEMQLPSPKYNLSVGSGTHGQQTGKMLEEIEQVLINECPQAVIVYGDTNSTMAGALAASKLNIPIFHIEAGLRSYNMRMPEEQNRRITDHVSKLLFCPTVTAVANLQLEGISEGVYNVGDVMYDAVLHFLKLAKNKYITGLPIQQIISKSSAYYLATIHRAENTDNIEKLREILKAFSELDKIVIMPVHPRIRGFIENLRNESDMNKNIIFIQPVGYLEMLLLIENCSKVMTDSGGLQKEAYFLKTPCITLRNETEWTETLAGGYNVLCPIEKETIVNTVLNVKVDEQAHNIAYFGNGQAVDKICNIINGFES</sequence>
<dbReference type="InterPro" id="IPR029767">
    <property type="entry name" value="WecB-like"/>
</dbReference>
<dbReference type="SUPFAM" id="SSF53756">
    <property type="entry name" value="UDP-Glycosyltransferase/glycogen phosphorylase"/>
    <property type="match status" value="1"/>
</dbReference>
<organism evidence="3 4">
    <name type="scientific">Sporomusa silvacetica DSM 10669</name>
    <dbReference type="NCBI Taxonomy" id="1123289"/>
    <lineage>
        <taxon>Bacteria</taxon>
        <taxon>Bacillati</taxon>
        <taxon>Bacillota</taxon>
        <taxon>Negativicutes</taxon>
        <taxon>Selenomonadales</taxon>
        <taxon>Sporomusaceae</taxon>
        <taxon>Sporomusa</taxon>
    </lineage>
</organism>
<dbReference type="CDD" id="cd03786">
    <property type="entry name" value="GTB_UDP-GlcNAc_2-Epimerase"/>
    <property type="match status" value="1"/>
</dbReference>
<dbReference type="GO" id="GO:0016853">
    <property type="term" value="F:isomerase activity"/>
    <property type="evidence" value="ECO:0007669"/>
    <property type="project" value="UniProtKB-KW"/>
</dbReference>
<accession>A0ABZ3IQL7</accession>
<dbReference type="Gene3D" id="3.40.50.2000">
    <property type="entry name" value="Glycogen Phosphorylase B"/>
    <property type="match status" value="2"/>
</dbReference>
<dbReference type="PANTHER" id="PTHR43174">
    <property type="entry name" value="UDP-N-ACETYLGLUCOSAMINE 2-EPIMERASE"/>
    <property type="match status" value="1"/>
</dbReference>
<name>A0ABZ3IQL7_9FIRM</name>
<dbReference type="EMBL" id="CP155573">
    <property type="protein sequence ID" value="XFO68004.1"/>
    <property type="molecule type" value="Genomic_DNA"/>
</dbReference>
<dbReference type="EC" id="5.1.3.23" evidence="3"/>
<evidence type="ECO:0000256" key="1">
    <source>
        <dbReference type="RuleBase" id="RU003513"/>
    </source>
</evidence>
<keyword evidence="1 3" id="KW-0413">Isomerase</keyword>
<dbReference type="Proteomes" id="UP000216752">
    <property type="component" value="Chromosome"/>
</dbReference>